<dbReference type="VEuPathDB" id="FungiDB:sscle_09g072890"/>
<dbReference type="PANTHER" id="PTHR36223:SF1">
    <property type="entry name" value="TRANSCRIPTION ELONGATION FACTOR EAF N-TERMINAL DOMAIN-CONTAINING PROTEIN"/>
    <property type="match status" value="1"/>
</dbReference>
<organism evidence="2 3">
    <name type="scientific">Sclerotinia sclerotiorum (strain ATCC 18683 / 1980 / Ss-1)</name>
    <name type="common">White mold</name>
    <name type="synonym">Whetzelinia sclerotiorum</name>
    <dbReference type="NCBI Taxonomy" id="665079"/>
    <lineage>
        <taxon>Eukaryota</taxon>
        <taxon>Fungi</taxon>
        <taxon>Dikarya</taxon>
        <taxon>Ascomycota</taxon>
        <taxon>Pezizomycotina</taxon>
        <taxon>Leotiomycetes</taxon>
        <taxon>Helotiales</taxon>
        <taxon>Sclerotiniaceae</taxon>
        <taxon>Sclerotinia</taxon>
    </lineage>
</organism>
<feature type="domain" description="DUF7918" evidence="1">
    <location>
        <begin position="10"/>
        <end position="234"/>
    </location>
</feature>
<gene>
    <name evidence="2" type="ORF">sscle_09g072890</name>
</gene>
<proteinExistence type="predicted"/>
<reference evidence="3" key="1">
    <citation type="journal article" date="2017" name="Genome Biol. Evol.">
        <title>The complete genome sequence of the phytopathogenic fungus Sclerotinia sclerotiorum reveals insights into the genome architecture of broad host range pathogens.</title>
        <authorList>
            <person name="Derbyshire M."/>
            <person name="Denton-Giles M."/>
            <person name="Hegedus D."/>
            <person name="Seifbarghy S."/>
            <person name="Rollins J."/>
            <person name="van Kan J."/>
            <person name="Seidl M.F."/>
            <person name="Faino L."/>
            <person name="Mbengue M."/>
            <person name="Navaud O."/>
            <person name="Raffaele S."/>
            <person name="Hammond-Kosack K."/>
            <person name="Heard S."/>
            <person name="Oliver R."/>
        </authorList>
    </citation>
    <scope>NUCLEOTIDE SEQUENCE [LARGE SCALE GENOMIC DNA]</scope>
    <source>
        <strain evidence="3">ATCC 18683 / 1980 / Ss-1</strain>
    </source>
</reference>
<protein>
    <recommendedName>
        <fullName evidence="1">DUF7918 domain-containing protein</fullName>
    </recommendedName>
</protein>
<name>A0A1D9QCA7_SCLS1</name>
<evidence type="ECO:0000313" key="2">
    <source>
        <dbReference type="EMBL" id="APA12519.1"/>
    </source>
</evidence>
<dbReference type="EMBL" id="CP017822">
    <property type="protein sequence ID" value="APA12519.1"/>
    <property type="molecule type" value="Genomic_DNA"/>
</dbReference>
<evidence type="ECO:0000313" key="3">
    <source>
        <dbReference type="Proteomes" id="UP000177798"/>
    </source>
</evidence>
<dbReference type="OrthoDB" id="3364132at2759"/>
<accession>A0A1D9QCA7</accession>
<dbReference type="AlphaFoldDB" id="A0A1D9QCA7"/>
<dbReference type="PANTHER" id="PTHR36223">
    <property type="entry name" value="BETA-LACTAMASE-TYPE TRANSPEPTIDASE FOLD DOMAIN CONTAINING PROTEIN"/>
    <property type="match status" value="1"/>
</dbReference>
<dbReference type="InterPro" id="IPR057678">
    <property type="entry name" value="DUF7918"/>
</dbReference>
<dbReference type="Proteomes" id="UP000177798">
    <property type="component" value="Chromosome 9"/>
</dbReference>
<dbReference type="Pfam" id="PF25534">
    <property type="entry name" value="DUF7918"/>
    <property type="match status" value="1"/>
</dbReference>
<evidence type="ECO:0000259" key="1">
    <source>
        <dbReference type="Pfam" id="PF25534"/>
    </source>
</evidence>
<sequence length="587" mass="64460">MAVLPNVPYVRVRVVVSGSKTVEYDDPDDSQDGITKDSPKNKTCVYIESKTNQRFGFEYWVNSKKRDKAIDPGTSLGFYATIDGRGCSSVVICNQDGFKPGQWAHQLNGDRIRTKSSLKLMPFIFAEVKPGDDSTYAPPKVASQLGELVVQVWRVRKCNTVPVPLEQASSTKKINVHESQLKGKAVSHATQFGAPQTSSDQETFYRLEYIDPVSKPLAEFHFKYRSRDILEQMRVRIFLLHRSRTIHLPLIVPSGFNISDILNVRNSLIVPNSVKILDGINVPYRINADPKAKIFSQAKSRTLSQKINLAPFVMNPLPSVPIPRPVDKRPFAKRKDVVKVFEALTAQKHKSPAGMATASPASTNSVITGKTFNPVAGAFLPQALGQIAPKVITDTVTSIPEPAPAIANNVQEEIRYPKTPAFGSIPSLAPGLVSKSGPAMPLETPAKVICRPDIETSASDELGAASVTPLAPATPATRVVQTALEPAVTPFTRVLMEIQKNLGDLRDIAKGFNVVNAVEIQEEISRVGGEIQTELEGQAKAEQAKPEENLKRELAVEQDEDVEIVLERPVKRRHIFTAEDEIIDLTV</sequence>